<dbReference type="GO" id="GO:0003677">
    <property type="term" value="F:DNA binding"/>
    <property type="evidence" value="ECO:0007669"/>
    <property type="project" value="InterPro"/>
</dbReference>
<dbReference type="Antibodypedia" id="1270">
    <property type="antibodies" value="110 antibodies from 29 providers"/>
</dbReference>
<feature type="region of interest" description="Disordered" evidence="1">
    <location>
        <begin position="30"/>
        <end position="50"/>
    </location>
</feature>
<dbReference type="VEuPathDB" id="HostDB:ENSG00000099821"/>
<evidence type="ECO:0007829" key="6">
    <source>
        <dbReference type="PubMed" id="21269460"/>
    </source>
</evidence>
<dbReference type="PANTHER" id="PTHR10102">
    <property type="entry name" value="DNA-DIRECTED RNA POLYMERASE, MITOCHONDRIAL"/>
    <property type="match status" value="1"/>
</dbReference>
<dbReference type="MassIVE" id="K7EMH3"/>
<name>K7EMH3_HUMAN</name>
<dbReference type="EMBL" id="AC004449">
    <property type="status" value="NOT_ANNOTATED_CDS"/>
    <property type="molecule type" value="Genomic_DNA"/>
</dbReference>
<protein>
    <submittedName>
        <fullName evidence="2">RNA polymerase mitochondrial</fullName>
    </submittedName>
</protein>
<evidence type="ECO:0000256" key="1">
    <source>
        <dbReference type="SAM" id="MobiDB-lite"/>
    </source>
</evidence>
<feature type="non-terminal residue" evidence="2">
    <location>
        <position position="347"/>
    </location>
</feature>
<accession>K7EMH3</accession>
<evidence type="ECO:0007829" key="4">
    <source>
        <dbReference type="PeptideAtlas" id="K7EMH3"/>
    </source>
</evidence>
<dbReference type="OrthoDB" id="276422at2759"/>
<dbReference type="AlphaFoldDB" id="K7EMH3"/>
<dbReference type="SMR" id="K7EMH3"/>
<reference evidence="7" key="5">
    <citation type="journal article" date="2015" name="Proteomics">
        <title>N-terminome analysis of the human mitochondrial proteome.</title>
        <authorList>
            <person name="Vaca Jacome A.S."/>
            <person name="Rabilloud T."/>
            <person name="Schaeffer-Reiss C."/>
            <person name="Rompais M."/>
            <person name="Ayoub D."/>
            <person name="Lane L."/>
            <person name="Bairoch A."/>
            <person name="Van Dorsselaer A."/>
            <person name="Carapito C."/>
        </authorList>
    </citation>
    <scope>IDENTIFICATION BY MASS SPECTROMETRY [LARGE SCALE ANALYSIS]</scope>
</reference>
<gene>
    <name evidence="2" type="primary">POLRMT</name>
</gene>
<evidence type="ECO:0000313" key="2">
    <source>
        <dbReference type="Ensembl" id="ENSP00000466504.4"/>
    </source>
</evidence>
<dbReference type="UCSC" id="uc060qpp.1">
    <property type="organism name" value="human"/>
</dbReference>
<sequence length="347" mass="38883">VLQARVRQLQAESVSEVVVNRVDVARLPECGSGDGSLQPPRKVQMGAKDATPVPCGRWAKILEKDKRTQQMRMQRLKAKLQMPFQSGEFKALTRRLQVEPRLLSKQMAGCLEDCTRQAPESPWEEQLARLLQEAPGKLSLDVEQAPSGQHSQAQLSGQQQRLLAFFKCCLLTDQLPLAHHLLVVHHGQRQKRKLLTLDMYNAVMLGWARQDAGLTPDLLSYAAALQCMGRQDQDAGTIERCLEQMSQEGLKLQALFTAVLLSEEDRATVLKAVHKVKPTFSLPPQLPPPVNTSKLLRDVYAKDGRVSYPKLHLPLKTLQCLFEKQLHMELASRVCVVSVEKPTLPSK</sequence>
<dbReference type="GeneTree" id="ENSGT00390000008060"/>
<reference evidence="2 3" key="3">
    <citation type="journal article" date="2004" name="Nature">
        <title>Finishing the euchromatic sequence of the human genome.</title>
        <authorList>
            <consortium name="International Human Genome Sequencing Consortium"/>
        </authorList>
    </citation>
    <scope>NUCLEOTIDE SEQUENCE [LARGE SCALE GENOMIC DNA]</scope>
</reference>
<keyword evidence="3" id="KW-1185">Reference proteome</keyword>
<reference evidence="2 3" key="1">
    <citation type="journal article" date="2001" name="Nature">
        <title>Initial sequencing and analysis of the human genome.</title>
        <authorList>
            <consortium name="International Human Genome Sequencing Consortium"/>
            <person name="Lander E.S."/>
            <person name="Linton L.M."/>
            <person name="Birren B."/>
            <person name="Nusbaum C."/>
            <person name="Zody M.C."/>
            <person name="Baldwin J."/>
            <person name="Devon K."/>
            <person name="Dewar K."/>
            <person name="Doyle M."/>
            <person name="FitzHugh W."/>
            <person name="Funke R."/>
            <person name="Gage D."/>
            <person name="Harris K."/>
            <person name="Heaford A."/>
            <person name="Howland J."/>
            <person name="Kann L."/>
            <person name="Lehoczky J."/>
            <person name="LeVine R."/>
            <person name="McEwan P."/>
            <person name="McKernan K."/>
            <person name="Meldrim J."/>
            <person name="Mesirov J.P."/>
            <person name="Miranda C."/>
            <person name="Morris W."/>
            <person name="Naylor J."/>
            <person name="Raymond C."/>
            <person name="Rosetti M."/>
            <person name="Santos R."/>
            <person name="Sheridan A."/>
            <person name="Sougnez C."/>
            <person name="Stange-Thomann N."/>
            <person name="Stojanovic N."/>
            <person name="Subramanian A."/>
            <person name="Wyman D."/>
            <person name="Rogers J."/>
            <person name="Sulston J."/>
            <person name="Ainscough R."/>
            <person name="Beck S."/>
            <person name="Bentley D."/>
            <person name="Burton J."/>
            <person name="Clee C."/>
            <person name="Carter N."/>
            <person name="Coulson A."/>
            <person name="Deadman R."/>
            <person name="Deloukas P."/>
            <person name="Dunham A."/>
            <person name="Dunham I."/>
            <person name="Durbin R."/>
            <person name="French L."/>
            <person name="Grafham D."/>
            <person name="Gregory S."/>
            <person name="Hubbard T."/>
            <person name="Humphray S."/>
            <person name="Hunt A."/>
            <person name="Jones M."/>
            <person name="Lloyd C."/>
            <person name="McMurray A."/>
            <person name="Matthews L."/>
            <person name="Mercer S."/>
            <person name="Milne S."/>
            <person name="Mullikin J.C."/>
            <person name="Mungall A."/>
            <person name="Plumb R."/>
            <person name="Ross M."/>
            <person name="Shownkeen R."/>
            <person name="Sims S."/>
            <person name="Waterston R.H."/>
            <person name="Wilson R.K."/>
            <person name="Hillier L.W."/>
            <person name="McPherson J.D."/>
            <person name="Marra M.A."/>
            <person name="Mardis E.R."/>
            <person name="Fulton L.A."/>
            <person name="Chinwalla A.T."/>
            <person name="Pepin K.H."/>
            <person name="Gish W.R."/>
            <person name="Chissoe S.L."/>
            <person name="Wendl M.C."/>
            <person name="Delehaunty K.D."/>
            <person name="Miner T.L."/>
            <person name="Delehaunty A."/>
            <person name="Kramer J.B."/>
            <person name="Cook L.L."/>
            <person name="Fulton R.S."/>
            <person name="Johnson D.L."/>
            <person name="Minx P.J."/>
            <person name="Clifton S.W."/>
            <person name="Hawkins T."/>
            <person name="Branscomb E."/>
            <person name="Predki P."/>
            <person name="Richardson P."/>
            <person name="Wenning S."/>
            <person name="Slezak T."/>
            <person name="Doggett N."/>
            <person name="Cheng J.F."/>
            <person name="Olsen A."/>
            <person name="Lucas S."/>
            <person name="Elkin C."/>
            <person name="Uberbacher E."/>
            <person name="Frazier M."/>
            <person name="Gibbs R.A."/>
            <person name="Muzny D.M."/>
            <person name="Scherer S.E."/>
            <person name="Bouck J.B."/>
            <person name="Sodergren E.J."/>
            <person name="Worley K.C."/>
            <person name="Rives C.M."/>
            <person name="Gorrell J.H."/>
            <person name="Metzker M.L."/>
            <person name="Naylor S.L."/>
            <person name="Kucherlapati R.S."/>
            <person name="Nelson D.L."/>
            <person name="Weinstock G.M."/>
            <person name="Sakaki Y."/>
            <person name="Fujiyama A."/>
            <person name="Hattori M."/>
            <person name="Yada T."/>
            <person name="Toyoda A."/>
            <person name="Itoh T."/>
            <person name="Kawagoe C."/>
            <person name="Watanabe H."/>
            <person name="Totoki Y."/>
            <person name="Taylor T."/>
            <person name="Weissenbach J."/>
            <person name="Heilig R."/>
            <person name="Saurin W."/>
            <person name="Artiguenave F."/>
            <person name="Brottier P."/>
            <person name="Bruls T."/>
            <person name="Pelletier E."/>
            <person name="Robert C."/>
            <person name="Wincker P."/>
            <person name="Smith D.R."/>
            <person name="Doucette-Stamm L."/>
            <person name="Rubenfield M."/>
            <person name="Weinstock K."/>
            <person name="Lee H.M."/>
            <person name="Dubois J."/>
            <person name="Rosenthal A."/>
            <person name="Platzer M."/>
            <person name="Nyakatura G."/>
            <person name="Taudien S."/>
            <person name="Rump A."/>
            <person name="Yang H."/>
            <person name="Yu J."/>
            <person name="Wang J."/>
            <person name="Huang G."/>
            <person name="Gu J."/>
            <person name="Hood L."/>
            <person name="Rowen L."/>
            <person name="Madan A."/>
            <person name="Qin S."/>
            <person name="Davis R.W."/>
            <person name="Federspiel N.A."/>
            <person name="Abola A.P."/>
            <person name="Proctor M.J."/>
            <person name="Myers R.M."/>
            <person name="Schmutz J."/>
            <person name="Dickson M."/>
            <person name="Grimwood J."/>
            <person name="Cox D.R."/>
            <person name="Olson M.V."/>
            <person name="Kaul R."/>
            <person name="Raymond C."/>
            <person name="Shimizu N."/>
            <person name="Kawasaki K."/>
            <person name="Minoshima S."/>
            <person name="Evans G.A."/>
            <person name="Athanasiou M."/>
            <person name="Schultz R."/>
            <person name="Roe B.A."/>
            <person name="Chen F."/>
            <person name="Pan H."/>
            <person name="Ramser J."/>
            <person name="Lehrach H."/>
            <person name="Reinhardt R."/>
            <person name="McCombie W.R."/>
            <person name="de la Bastide M."/>
            <person name="Dedhia N."/>
            <person name="Blocker H."/>
            <person name="Hornischer K."/>
            <person name="Nordsiek G."/>
            <person name="Agarwala R."/>
            <person name="Aravind L."/>
            <person name="Bailey J.A."/>
            <person name="Bateman A."/>
            <person name="Batzoglou S."/>
            <person name="Birney E."/>
            <person name="Bork P."/>
            <person name="Brown D.G."/>
            <person name="Burge C.B."/>
            <person name="Cerutti L."/>
            <person name="Chen H.C."/>
            <person name="Church D."/>
            <person name="Clamp M."/>
            <person name="Copley R.R."/>
            <person name="Doerks T."/>
            <person name="Eddy S.R."/>
            <person name="Eichler E.E."/>
            <person name="Furey T.S."/>
            <person name="Galagan J."/>
            <person name="Gilbert J.G."/>
            <person name="Harmon C."/>
            <person name="Hayashizaki Y."/>
            <person name="Haussler D."/>
            <person name="Hermjakob H."/>
            <person name="Hokamp K."/>
            <person name="Jang W."/>
            <person name="Johnson L.S."/>
            <person name="Jones T.A."/>
            <person name="Kasif S."/>
            <person name="Kaspryzk A."/>
            <person name="Kennedy S."/>
            <person name="Kent W.J."/>
            <person name="Kitts P."/>
            <person name="Koonin E.V."/>
            <person name="Korf I."/>
            <person name="Kulp D."/>
            <person name="Lancet D."/>
            <person name="Lowe T.M."/>
            <person name="McLysaght A."/>
            <person name="Mikkelsen T."/>
            <person name="Moran J.V."/>
            <person name="Mulder N."/>
            <person name="Pollara V.J."/>
            <person name="Ponting C.P."/>
            <person name="Schuler G."/>
            <person name="Schultz J."/>
            <person name="Slater G."/>
            <person name="Smit A.F."/>
            <person name="Stupka E."/>
            <person name="Szustakowski J."/>
            <person name="Thierry-Mieg D."/>
            <person name="Thierry-Mieg J."/>
            <person name="Wagner L."/>
            <person name="Wallis J."/>
            <person name="Wheeler R."/>
            <person name="Williams A."/>
            <person name="Wolf Y.I."/>
            <person name="Wolfe K.H."/>
            <person name="Yang S.P."/>
            <person name="Yeh R.F."/>
            <person name="Collins F."/>
            <person name="Guyer M.S."/>
            <person name="Peterson J."/>
            <person name="Felsenfeld A."/>
            <person name="Wetterstrand K.A."/>
            <person name="Patrinos A."/>
            <person name="Morgan M.J."/>
            <person name="de Jong P."/>
            <person name="Catanese J.J."/>
            <person name="Osoegawa K."/>
            <person name="Shizuya H."/>
            <person name="Choi S."/>
            <person name="Chen Y.J."/>
        </authorList>
    </citation>
    <scope>NUCLEOTIDE SEQUENCE [LARGE SCALE GENOMIC DNA]</scope>
</reference>
<reference evidence="2" key="7">
    <citation type="submission" date="2025-09" db="UniProtKB">
        <authorList>
            <consortium name="Ensembl"/>
        </authorList>
    </citation>
    <scope>IDENTIFICATION</scope>
</reference>
<dbReference type="Proteomes" id="UP000005640">
    <property type="component" value="Chromosome 19"/>
</dbReference>
<dbReference type="HOGENOM" id="CLU_800620_0_0_1"/>
<reference evidence="6" key="4">
    <citation type="journal article" date="2011" name="BMC Syst. Biol.">
        <title>Initial characterization of the human central proteome.</title>
        <authorList>
            <person name="Burkard T.R."/>
            <person name="Planyavsky M."/>
            <person name="Kaupe I."/>
            <person name="Breitwieser F.P."/>
            <person name="Burckstummer T."/>
            <person name="Bennett K.L."/>
            <person name="Superti-Furga G."/>
            <person name="Colinge J."/>
        </authorList>
    </citation>
    <scope>IDENTIFICATION BY MASS SPECTROMETRY [LARGE SCALE ANALYSIS]</scope>
</reference>
<dbReference type="GO" id="GO:0005739">
    <property type="term" value="C:mitochondrion"/>
    <property type="evidence" value="ECO:0000314"/>
    <property type="project" value="HPA"/>
</dbReference>
<dbReference type="ChiTaRS" id="POLRMT">
    <property type="organism name" value="human"/>
</dbReference>
<dbReference type="GO" id="GO:0003899">
    <property type="term" value="F:DNA-directed RNA polymerase activity"/>
    <property type="evidence" value="ECO:0007669"/>
    <property type="project" value="InterPro"/>
</dbReference>
<dbReference type="OpenTargets" id="ENSG00000099821"/>
<reference evidence="2" key="6">
    <citation type="submission" date="2025-08" db="UniProtKB">
        <authorList>
            <consortium name="Ensembl"/>
        </authorList>
    </citation>
    <scope>IDENTIFICATION</scope>
</reference>
<dbReference type="ExpressionAtlas" id="K7EMH3">
    <property type="expression patterns" value="baseline and differential"/>
</dbReference>
<dbReference type="PANTHER" id="PTHR10102:SF0">
    <property type="entry name" value="DNA-DIRECTED RNA POLYMERASE, MITOCHONDRIAL"/>
    <property type="match status" value="1"/>
</dbReference>
<dbReference type="InterPro" id="IPR002092">
    <property type="entry name" value="DNA-dir_Rpol_phage-type"/>
</dbReference>
<evidence type="ECO:0007829" key="5">
    <source>
        <dbReference type="ProteomicsDB" id="K7EMH3"/>
    </source>
</evidence>
<evidence type="ECO:0007829" key="7">
    <source>
        <dbReference type="PubMed" id="25944712"/>
    </source>
</evidence>
<reference evidence="2 3" key="2">
    <citation type="journal article" date="2004" name="Nature">
        <title>The DNA sequence and biology of human chromosome 19.</title>
        <authorList>
            <person name="Grimwood J."/>
            <person name="Gordon L.A."/>
            <person name="Olsen A."/>
            <person name="Terry A."/>
            <person name="Schmutz J."/>
            <person name="Lamerdin J."/>
            <person name="Hellsten U."/>
            <person name="Goodstein D."/>
            <person name="Couronne O."/>
            <person name="Tran-Gyamfi M."/>
            <person name="Aerts A."/>
            <person name="Altherr M."/>
            <person name="Ashworth L."/>
            <person name="Bajorek E."/>
            <person name="Black S."/>
            <person name="Branscomb E."/>
            <person name="Caenepeel S."/>
            <person name="Carrano A."/>
            <person name="Caoile C."/>
            <person name="Chan Y.M."/>
            <person name="Christensen M."/>
            <person name="Cleland C.A."/>
            <person name="Copeland A."/>
            <person name="Dalin E."/>
            <person name="Dehal P."/>
            <person name="Denys M."/>
            <person name="Detter J.C."/>
            <person name="Escobar J."/>
            <person name="Flowers D."/>
            <person name="Fotopulos D."/>
            <person name="Garcia C."/>
            <person name="Georgescu A.M."/>
            <person name="Glavina T."/>
            <person name="Gomez M."/>
            <person name="Gonzales E."/>
            <person name="Groza M."/>
            <person name="Hammon N."/>
            <person name="Hawkins T."/>
            <person name="Haydu L."/>
            <person name="Ho I."/>
            <person name="Huang W."/>
            <person name="Israni S."/>
            <person name="Jett J."/>
            <person name="Kadner K."/>
            <person name="Kimball H."/>
            <person name="Kobayashi A."/>
            <person name="Larionov V."/>
            <person name="Leem S.H."/>
            <person name="Lopez F."/>
            <person name="Lou Y."/>
            <person name="Lowry S."/>
            <person name="Malfatti S."/>
            <person name="Martinez D."/>
            <person name="McCready P."/>
            <person name="Medina C."/>
            <person name="Morgan J."/>
            <person name="Nelson K."/>
            <person name="Nolan M."/>
            <person name="Ovcharenko I."/>
            <person name="Pitluck S."/>
            <person name="Pollard M."/>
            <person name="Popkie A.P."/>
            <person name="Predki P."/>
            <person name="Quan G."/>
            <person name="Ramirez L."/>
            <person name="Rash S."/>
            <person name="Retterer J."/>
            <person name="Rodriguez A."/>
            <person name="Rogers S."/>
            <person name="Salamov A."/>
            <person name="Salazar A."/>
            <person name="She X."/>
            <person name="Smith D."/>
            <person name="Slezak T."/>
            <person name="Solovyev V."/>
            <person name="Thayer N."/>
            <person name="Tice H."/>
            <person name="Tsai M."/>
            <person name="Ustaszewska A."/>
            <person name="Vo N."/>
            <person name="Wagner M."/>
            <person name="Wheeler J."/>
            <person name="Wu K."/>
            <person name="Xie G."/>
            <person name="Yang J."/>
            <person name="Dubchak I."/>
            <person name="Furey T.S."/>
            <person name="DeJong P."/>
            <person name="Dickson M."/>
            <person name="Gordon D."/>
            <person name="Eichler E.E."/>
            <person name="Pennacchio L.A."/>
            <person name="Richardson P."/>
            <person name="Stubbs L."/>
            <person name="Rokhsar D.S."/>
            <person name="Myers R.M."/>
            <person name="Rubin E.M."/>
            <person name="Lucas S.M."/>
        </authorList>
    </citation>
    <scope>NUCLEOTIDE SEQUENCE [LARGE SCALE GENOMIC DNA]</scope>
</reference>
<dbReference type="Ensembl" id="ENST00000590573.4">
    <property type="protein sequence ID" value="ENSP00000466504.4"/>
    <property type="gene ID" value="ENSG00000099821.14"/>
</dbReference>
<organism evidence="2 3">
    <name type="scientific">Homo sapiens</name>
    <name type="common">Human</name>
    <dbReference type="NCBI Taxonomy" id="9606"/>
    <lineage>
        <taxon>Eukaryota</taxon>
        <taxon>Metazoa</taxon>
        <taxon>Chordata</taxon>
        <taxon>Craniata</taxon>
        <taxon>Vertebrata</taxon>
        <taxon>Euteleostomi</taxon>
        <taxon>Mammalia</taxon>
        <taxon>Eutheria</taxon>
        <taxon>Euarchontoglires</taxon>
        <taxon>Primates</taxon>
        <taxon>Haplorrhini</taxon>
        <taxon>Catarrhini</taxon>
        <taxon>Hominidae</taxon>
        <taxon>Homo</taxon>
    </lineage>
</organism>
<evidence type="ECO:0000313" key="3">
    <source>
        <dbReference type="Proteomes" id="UP000005640"/>
    </source>
</evidence>
<dbReference type="Ensembl" id="ENST00000590573.4">
    <property type="protein sequence ID" value="ENSP00000466504.4"/>
    <property type="gene ID" value="ENSG00000099821.15"/>
</dbReference>
<proteinExistence type="evidence at protein level"/>
<dbReference type="Bgee" id="ENSG00000099821">
    <property type="expression patterns" value="Expressed in left testis and 165 other cell types or tissues"/>
</dbReference>
<dbReference type="GO" id="GO:0006351">
    <property type="term" value="P:DNA-templated transcription"/>
    <property type="evidence" value="ECO:0007669"/>
    <property type="project" value="InterPro"/>
</dbReference>
<feature type="non-terminal residue" evidence="2">
    <location>
        <position position="1"/>
    </location>
</feature>
<dbReference type="HGNC" id="HGNC:9200">
    <property type="gene designation" value="POLRMT"/>
</dbReference>
<keyword evidence="4 5" id="KW-1267">Proteomics identification</keyword>